<evidence type="ECO:0000313" key="3">
    <source>
        <dbReference type="EMBL" id="EAR96647.2"/>
    </source>
</evidence>
<gene>
    <name evidence="3" type="ORF">TTHERM_00491150</name>
</gene>
<dbReference type="KEGG" id="tet:TTHERM_00491150"/>
<feature type="region of interest" description="Disordered" evidence="1">
    <location>
        <begin position="737"/>
        <end position="759"/>
    </location>
</feature>
<feature type="transmembrane region" description="Helical" evidence="2">
    <location>
        <begin position="1116"/>
        <end position="1136"/>
    </location>
</feature>
<dbReference type="GeneID" id="7835263"/>
<feature type="region of interest" description="Disordered" evidence="1">
    <location>
        <begin position="703"/>
        <end position="723"/>
    </location>
</feature>
<feature type="compositionally biased region" description="Basic and acidic residues" evidence="1">
    <location>
        <begin position="703"/>
        <end position="712"/>
    </location>
</feature>
<dbReference type="AlphaFoldDB" id="Q23J57"/>
<feature type="compositionally biased region" description="Low complexity" evidence="1">
    <location>
        <begin position="713"/>
        <end position="723"/>
    </location>
</feature>
<keyword evidence="4" id="KW-1185">Reference proteome</keyword>
<feature type="region of interest" description="Disordered" evidence="1">
    <location>
        <begin position="788"/>
        <end position="810"/>
    </location>
</feature>
<name>Q23J57_TETTS</name>
<feature type="transmembrane region" description="Helical" evidence="2">
    <location>
        <begin position="1148"/>
        <end position="1172"/>
    </location>
</feature>
<organism evidence="3 4">
    <name type="scientific">Tetrahymena thermophila (strain SB210)</name>
    <dbReference type="NCBI Taxonomy" id="312017"/>
    <lineage>
        <taxon>Eukaryota</taxon>
        <taxon>Sar</taxon>
        <taxon>Alveolata</taxon>
        <taxon>Ciliophora</taxon>
        <taxon>Intramacronucleata</taxon>
        <taxon>Oligohymenophorea</taxon>
        <taxon>Hymenostomatida</taxon>
        <taxon>Tetrahymenina</taxon>
        <taxon>Tetrahymenidae</taxon>
        <taxon>Tetrahymena</taxon>
    </lineage>
</organism>
<feature type="transmembrane region" description="Helical" evidence="2">
    <location>
        <begin position="622"/>
        <end position="646"/>
    </location>
</feature>
<evidence type="ECO:0000256" key="2">
    <source>
        <dbReference type="SAM" id="Phobius"/>
    </source>
</evidence>
<feature type="region of interest" description="Disordered" evidence="1">
    <location>
        <begin position="946"/>
        <end position="1010"/>
    </location>
</feature>
<dbReference type="InParanoid" id="Q23J57"/>
<feature type="transmembrane region" description="Helical" evidence="2">
    <location>
        <begin position="1083"/>
        <end position="1104"/>
    </location>
</feature>
<dbReference type="OrthoDB" id="6730643at2759"/>
<evidence type="ECO:0000256" key="1">
    <source>
        <dbReference type="SAM" id="MobiDB-lite"/>
    </source>
</evidence>
<reference evidence="4" key="1">
    <citation type="journal article" date="2006" name="PLoS Biol.">
        <title>Macronuclear genome sequence of the ciliate Tetrahymena thermophila, a model eukaryote.</title>
        <authorList>
            <person name="Eisen J.A."/>
            <person name="Coyne R.S."/>
            <person name="Wu M."/>
            <person name="Wu D."/>
            <person name="Thiagarajan M."/>
            <person name="Wortman J.R."/>
            <person name="Badger J.H."/>
            <person name="Ren Q."/>
            <person name="Amedeo P."/>
            <person name="Jones K.M."/>
            <person name="Tallon L.J."/>
            <person name="Delcher A.L."/>
            <person name="Salzberg S.L."/>
            <person name="Silva J.C."/>
            <person name="Haas B.J."/>
            <person name="Majoros W.H."/>
            <person name="Farzad M."/>
            <person name="Carlton J.M."/>
            <person name="Smith R.K. Jr."/>
            <person name="Garg J."/>
            <person name="Pearlman R.E."/>
            <person name="Karrer K.M."/>
            <person name="Sun L."/>
            <person name="Manning G."/>
            <person name="Elde N.C."/>
            <person name="Turkewitz A.P."/>
            <person name="Asai D.J."/>
            <person name="Wilkes D.E."/>
            <person name="Wang Y."/>
            <person name="Cai H."/>
            <person name="Collins K."/>
            <person name="Stewart B.A."/>
            <person name="Lee S.R."/>
            <person name="Wilamowska K."/>
            <person name="Weinberg Z."/>
            <person name="Ruzzo W.L."/>
            <person name="Wloga D."/>
            <person name="Gaertig J."/>
            <person name="Frankel J."/>
            <person name="Tsao C.-C."/>
            <person name="Gorovsky M.A."/>
            <person name="Keeling P.J."/>
            <person name="Waller R.F."/>
            <person name="Patron N.J."/>
            <person name="Cherry J.M."/>
            <person name="Stover N.A."/>
            <person name="Krieger C.J."/>
            <person name="del Toro C."/>
            <person name="Ryder H.F."/>
            <person name="Williamson S.C."/>
            <person name="Barbeau R.A."/>
            <person name="Hamilton E.P."/>
            <person name="Orias E."/>
        </authorList>
    </citation>
    <scope>NUCLEOTIDE SEQUENCE [LARGE SCALE GENOMIC DNA]</scope>
    <source>
        <strain evidence="4">SB210</strain>
    </source>
</reference>
<protein>
    <submittedName>
        <fullName evidence="3">LMBR1-like motif protein</fullName>
    </submittedName>
</protein>
<feature type="transmembrane region" description="Helical" evidence="2">
    <location>
        <begin position="1057"/>
        <end position="1077"/>
    </location>
</feature>
<dbReference type="EMBL" id="GG662691">
    <property type="protein sequence ID" value="EAR96647.2"/>
    <property type="molecule type" value="Genomic_DNA"/>
</dbReference>
<feature type="compositionally biased region" description="Polar residues" evidence="1">
    <location>
        <begin position="744"/>
        <end position="759"/>
    </location>
</feature>
<keyword evidence="2" id="KW-0812">Transmembrane</keyword>
<proteinExistence type="predicted"/>
<keyword evidence="2" id="KW-1133">Transmembrane helix</keyword>
<dbReference type="HOGENOM" id="CLU_301395_0_0_1"/>
<feature type="compositionally biased region" description="Basic and acidic residues" evidence="1">
    <location>
        <begin position="957"/>
        <end position="1010"/>
    </location>
</feature>
<sequence>MADYIVFIFPYQFIGTASYTPVILTKLNPTSTIQISQDISQFSLAQSKYFNPYYYIQYWFCVDSKGNVCVDKSNQTLKLTQNGSNIVEISQYSLLLNTQYTIYYQLMSQNFPFSKQYAAYQIDTGQSYPFALVQGIIPSATKTVQVNLQDVVYISIQLHTDFPYRIIFAQFQITLSYNNVQHSIAQVSNQFSIILEDYFPSPDFTQTVSVSLKYQIYDQILQQSIPTPSGNQPQVIYVRAPHSPVQLQINQQPYVSFQDKVNVIFNPTDNKQLYQFFYYNNQTEYQSEIQFPLQPKKKMLSTLSAIQSMSCLLPAGNIIVIGVLFDPSTYQYTNTIIGAIEQYEATNISPQLINQIKTQMLNRLMQSQWNQQSFLDVANTYMLLVKLNENLQIISDSEIVQYTNLIMNGFLYLIQTNQSPIDFPTPQASLLIENNDLLMFYNNYYTQIAQTLDPFSSSNYNMYVTISTWQNTTYLYRNELSQLNTQYLSKVNSTVQELLKRTYPIKIPRVYTNDKPNATSNSLRLLQSQSVNVTSNFTLDFGTISPEEKLQCIQRSSSGHWVHSSCQTHIEVINNKKNIKCVCQTPDVTSVIADITQLIDNQNVQLIFSDNGKDRISKLNNWYEYISIWTMIGLNVAYLLLLCISYKLDKLDKSKINQILNIINSVATTDEEQAISQKLSIKKKVSLFLQIKMKKASEYINRNEEQSEKINSETKQQQQETQQILTDRNVFDKMYSQENEDSNSHQNTQRDQNDYQGSQIKLNTKRSSIFNKKKSVFSNILLNTKNTPDLQEFQQENTEEQELKSQRKNKKETNQNLIENQEKQSQAISDNKIVAFQDLFNEKKVTKNKEEEIGSNQEFDKIQKIINNEIAHRKGTYQTDQLNEFSNNQNNQINTGFMIDEIPFEFPQSPLNKERHLFDIEVNSNSQNKSIKIEDALDKIDEKNNQNQNQQANQKQKQNDLKKQQKEAKRQQKEQEKMRKKQEIKENKEKMQMKKQMEEEKKQNLKKEQKQKELEKENLSRLKLIEYLYNEKHFICILAFHHLFQIFIIYSEKQSRFLRFLIYYNKVVWILTLNALFGKNLSVVQILFLSLITTIILQILSALISMLLKYQKMMKFGLFISFLFCSFCYYSILVVISGEDPEDSNKWIISYFITFALIELFFGIGLSTLMYFACKKAILKLQTNTFLKLMGAKPLLLALSS</sequence>
<keyword evidence="2" id="KW-0472">Membrane</keyword>
<dbReference type="Proteomes" id="UP000009168">
    <property type="component" value="Unassembled WGS sequence"/>
</dbReference>
<accession>Q23J57</accession>
<feature type="compositionally biased region" description="Low complexity" evidence="1">
    <location>
        <begin position="946"/>
        <end position="956"/>
    </location>
</feature>
<dbReference type="RefSeq" id="XP_001016892.2">
    <property type="nucleotide sequence ID" value="XM_001016892.2"/>
</dbReference>
<evidence type="ECO:0000313" key="4">
    <source>
        <dbReference type="Proteomes" id="UP000009168"/>
    </source>
</evidence>